<dbReference type="InterPro" id="IPR012340">
    <property type="entry name" value="NA-bd_OB-fold"/>
</dbReference>
<keyword evidence="2 10" id="KW-0690">Ribosome biogenesis</keyword>
<comment type="subcellular location">
    <subcellularLocation>
        <location evidence="10">Cytoplasm</location>
    </subcellularLocation>
</comment>
<keyword evidence="4 10" id="KW-0699">rRNA-binding</keyword>
<evidence type="ECO:0000256" key="9">
    <source>
        <dbReference type="ARBA" id="ARBA00023134"/>
    </source>
</evidence>
<dbReference type="SUPFAM" id="SSF50249">
    <property type="entry name" value="Nucleic acid-binding proteins"/>
    <property type="match status" value="1"/>
</dbReference>
<dbReference type="RefSeq" id="WP_166227239.1">
    <property type="nucleotide sequence ID" value="NZ_CP049989.1"/>
</dbReference>
<dbReference type="EMBL" id="CP049989">
    <property type="protein sequence ID" value="QIM52637.1"/>
    <property type="molecule type" value="Genomic_DNA"/>
</dbReference>
<dbReference type="InterPro" id="IPR030378">
    <property type="entry name" value="G_CP_dom"/>
</dbReference>
<dbReference type="Gene3D" id="2.40.50.140">
    <property type="entry name" value="Nucleic acid-binding proteins"/>
    <property type="match status" value="1"/>
</dbReference>
<evidence type="ECO:0000259" key="12">
    <source>
        <dbReference type="PROSITE" id="PS51721"/>
    </source>
</evidence>
<keyword evidence="14" id="KW-1185">Reference proteome</keyword>
<evidence type="ECO:0000256" key="6">
    <source>
        <dbReference type="ARBA" id="ARBA00022801"/>
    </source>
</evidence>
<dbReference type="HAMAP" id="MF_01820">
    <property type="entry name" value="GTPase_RsgA"/>
    <property type="match status" value="1"/>
</dbReference>
<comment type="similarity">
    <text evidence="10">Belongs to the TRAFAC class YlqF/YawG GTPase family. RsgA subfamily.</text>
</comment>
<keyword evidence="1 10" id="KW-0963">Cytoplasm</keyword>
<comment type="cofactor">
    <cofactor evidence="10">
        <name>Zn(2+)</name>
        <dbReference type="ChEBI" id="CHEBI:29105"/>
    </cofactor>
    <text evidence="10">Binds 1 zinc ion per subunit.</text>
</comment>
<feature type="binding site" evidence="10">
    <location>
        <position position="258"/>
    </location>
    <ligand>
        <name>Zn(2+)</name>
        <dbReference type="ChEBI" id="CHEBI:29105"/>
    </ligand>
</feature>
<keyword evidence="8 10" id="KW-0694">RNA-binding</keyword>
<keyword evidence="7 10" id="KW-0862">Zinc</keyword>
<protein>
    <recommendedName>
        <fullName evidence="10">Small ribosomal subunit biogenesis GTPase RsgA</fullName>
        <ecNumber evidence="10">3.6.1.-</ecNumber>
    </recommendedName>
</protein>
<organism evidence="13 14">
    <name type="scientific">Hydrogenophaga crocea</name>
    <dbReference type="NCBI Taxonomy" id="2716225"/>
    <lineage>
        <taxon>Bacteria</taxon>
        <taxon>Pseudomonadati</taxon>
        <taxon>Pseudomonadota</taxon>
        <taxon>Betaproteobacteria</taxon>
        <taxon>Burkholderiales</taxon>
        <taxon>Comamonadaceae</taxon>
        <taxon>Hydrogenophaga</taxon>
    </lineage>
</organism>
<evidence type="ECO:0000256" key="7">
    <source>
        <dbReference type="ARBA" id="ARBA00022833"/>
    </source>
</evidence>
<reference evidence="13 14" key="1">
    <citation type="submission" date="2020-03" db="EMBL/GenBank/DDBJ databases">
        <title>Hydrogenophaga sp. nov. isolated from cyanobacterial mat.</title>
        <authorList>
            <person name="Thorat V."/>
            <person name="Kirdat K."/>
            <person name="Tiwarekar B."/>
            <person name="Costa E.D."/>
            <person name="Yadav A."/>
        </authorList>
    </citation>
    <scope>NUCLEOTIDE SEQUENCE [LARGE SCALE GENOMIC DNA]</scope>
    <source>
        <strain evidence="13 14">BA0156</strain>
    </source>
</reference>
<evidence type="ECO:0000256" key="1">
    <source>
        <dbReference type="ARBA" id="ARBA00022490"/>
    </source>
</evidence>
<dbReference type="PANTHER" id="PTHR32120:SF11">
    <property type="entry name" value="SMALL RIBOSOMAL SUBUNIT BIOGENESIS GTPASE RSGA 1, MITOCHONDRIAL-RELATED"/>
    <property type="match status" value="1"/>
</dbReference>
<evidence type="ECO:0000256" key="5">
    <source>
        <dbReference type="ARBA" id="ARBA00022741"/>
    </source>
</evidence>
<evidence type="ECO:0000256" key="10">
    <source>
        <dbReference type="HAMAP-Rule" id="MF_01820"/>
    </source>
</evidence>
<dbReference type="GO" id="GO:0046872">
    <property type="term" value="F:metal ion binding"/>
    <property type="evidence" value="ECO:0007669"/>
    <property type="project" value="UniProtKB-KW"/>
</dbReference>
<dbReference type="GO" id="GO:0019843">
    <property type="term" value="F:rRNA binding"/>
    <property type="evidence" value="ECO:0007669"/>
    <property type="project" value="UniProtKB-KW"/>
</dbReference>
<dbReference type="GO" id="GO:0005737">
    <property type="term" value="C:cytoplasm"/>
    <property type="evidence" value="ECO:0007669"/>
    <property type="project" value="UniProtKB-SubCell"/>
</dbReference>
<dbReference type="NCBIfam" id="TIGR00157">
    <property type="entry name" value="ribosome small subunit-dependent GTPase A"/>
    <property type="match status" value="1"/>
</dbReference>
<evidence type="ECO:0000259" key="11">
    <source>
        <dbReference type="PROSITE" id="PS50936"/>
    </source>
</evidence>
<comment type="function">
    <text evidence="10">One of several proteins that assist in the late maturation steps of the functional core of the 30S ribosomal subunit. Helps release RbfA from mature subunits. May play a role in the assembly of ribosomal proteins into the subunit. Circularly permuted GTPase that catalyzes slow GTP hydrolysis, GTPase activity is stimulated by the 30S ribosomal subunit.</text>
</comment>
<dbReference type="PROSITE" id="PS50936">
    <property type="entry name" value="ENGC_GTPASE"/>
    <property type="match status" value="1"/>
</dbReference>
<evidence type="ECO:0000256" key="3">
    <source>
        <dbReference type="ARBA" id="ARBA00022723"/>
    </source>
</evidence>
<dbReference type="InterPro" id="IPR010914">
    <property type="entry name" value="RsgA_GTPase_dom"/>
</dbReference>
<sequence length="304" mass="33402">MGSTFAGRVVAAHGRHCLVEGDDGQRILCHPRGKKNSVVVGDRVRWSHSGDEGLIEQVLERDNLLYRQDEMRTKSFAANLDQVLVLLAADPVFSDMQLARALIAAEAAGIEALIVLNKHDLGAPFEQAWARLEPHRRMGTPVLPLGLKTDHGLDALHARLRGRSTLVLGPSGVGKSTLVNRLVPEAGAQTGEISRALNSGRHTTTTTTWYWMDAERQSALIDSPGFQAFGLYHLEAPELARLMPDLRATLGDCRFHNCTHRHEPGCGLRPHVGTDPASDPLAIDETRYRLYGELFDELAAKPTY</sequence>
<feature type="binding site" evidence="10">
    <location>
        <begin position="169"/>
        <end position="177"/>
    </location>
    <ligand>
        <name>GTP</name>
        <dbReference type="ChEBI" id="CHEBI:37565"/>
    </ligand>
</feature>
<dbReference type="CDD" id="cd04466">
    <property type="entry name" value="S1_YloQ_GTPase"/>
    <property type="match status" value="1"/>
</dbReference>
<name>A0A6G8IHF8_9BURK</name>
<accession>A0A6G8IHF8</accession>
<proteinExistence type="inferred from homology"/>
<keyword evidence="3 10" id="KW-0479">Metal-binding</keyword>
<dbReference type="SUPFAM" id="SSF52540">
    <property type="entry name" value="P-loop containing nucleoside triphosphate hydrolases"/>
    <property type="match status" value="1"/>
</dbReference>
<evidence type="ECO:0000256" key="8">
    <source>
        <dbReference type="ARBA" id="ARBA00022884"/>
    </source>
</evidence>
<feature type="domain" description="EngC GTPase" evidence="11">
    <location>
        <begin position="78"/>
        <end position="227"/>
    </location>
</feature>
<dbReference type="InterPro" id="IPR031944">
    <property type="entry name" value="RsgA_N"/>
</dbReference>
<dbReference type="Pfam" id="PF03193">
    <property type="entry name" value="RsgA_GTPase"/>
    <property type="match status" value="1"/>
</dbReference>
<feature type="binding site" evidence="10">
    <location>
        <position position="253"/>
    </location>
    <ligand>
        <name>Zn(2+)</name>
        <dbReference type="ChEBI" id="CHEBI:29105"/>
    </ligand>
</feature>
<dbReference type="Gene3D" id="1.10.40.50">
    <property type="entry name" value="Probable gtpase engc, domain 3"/>
    <property type="match status" value="1"/>
</dbReference>
<dbReference type="GO" id="GO:0005525">
    <property type="term" value="F:GTP binding"/>
    <property type="evidence" value="ECO:0007669"/>
    <property type="project" value="UniProtKB-UniRule"/>
</dbReference>
<dbReference type="KEGG" id="hcz:G9Q37_10990"/>
<feature type="binding site" evidence="10">
    <location>
        <position position="260"/>
    </location>
    <ligand>
        <name>Zn(2+)</name>
        <dbReference type="ChEBI" id="CHEBI:29105"/>
    </ligand>
</feature>
<keyword evidence="9 10" id="KW-0342">GTP-binding</keyword>
<dbReference type="GO" id="GO:0003924">
    <property type="term" value="F:GTPase activity"/>
    <property type="evidence" value="ECO:0007669"/>
    <property type="project" value="UniProtKB-UniRule"/>
</dbReference>
<dbReference type="GO" id="GO:0042274">
    <property type="term" value="P:ribosomal small subunit biogenesis"/>
    <property type="evidence" value="ECO:0007669"/>
    <property type="project" value="UniProtKB-UniRule"/>
</dbReference>
<comment type="subunit">
    <text evidence="10">Monomer. Associates with 30S ribosomal subunit, binds 16S rRNA.</text>
</comment>
<dbReference type="Proteomes" id="UP000503162">
    <property type="component" value="Chromosome"/>
</dbReference>
<dbReference type="Gene3D" id="3.40.50.300">
    <property type="entry name" value="P-loop containing nucleotide triphosphate hydrolases"/>
    <property type="match status" value="1"/>
</dbReference>
<dbReference type="InterPro" id="IPR027417">
    <property type="entry name" value="P-loop_NTPase"/>
</dbReference>
<keyword evidence="6 10" id="KW-0378">Hydrolase</keyword>
<evidence type="ECO:0000256" key="2">
    <source>
        <dbReference type="ARBA" id="ARBA00022517"/>
    </source>
</evidence>
<feature type="binding site" evidence="10">
    <location>
        <begin position="117"/>
        <end position="120"/>
    </location>
    <ligand>
        <name>GTP</name>
        <dbReference type="ChEBI" id="CHEBI:37565"/>
    </ligand>
</feature>
<keyword evidence="5 10" id="KW-0547">Nucleotide-binding</keyword>
<dbReference type="EC" id="3.6.1.-" evidence="10"/>
<feature type="domain" description="CP-type G" evidence="12">
    <location>
        <begin position="67"/>
        <end position="229"/>
    </location>
</feature>
<dbReference type="AlphaFoldDB" id="A0A6G8IHF8"/>
<feature type="binding site" evidence="10">
    <location>
        <position position="266"/>
    </location>
    <ligand>
        <name>Zn(2+)</name>
        <dbReference type="ChEBI" id="CHEBI:29105"/>
    </ligand>
</feature>
<dbReference type="PANTHER" id="PTHR32120">
    <property type="entry name" value="SMALL RIBOSOMAL SUBUNIT BIOGENESIS GTPASE RSGA"/>
    <property type="match status" value="1"/>
</dbReference>
<evidence type="ECO:0000313" key="14">
    <source>
        <dbReference type="Proteomes" id="UP000503162"/>
    </source>
</evidence>
<dbReference type="PROSITE" id="PS51721">
    <property type="entry name" value="G_CP"/>
    <property type="match status" value="1"/>
</dbReference>
<evidence type="ECO:0000313" key="13">
    <source>
        <dbReference type="EMBL" id="QIM52637.1"/>
    </source>
</evidence>
<evidence type="ECO:0000256" key="4">
    <source>
        <dbReference type="ARBA" id="ARBA00022730"/>
    </source>
</evidence>
<gene>
    <name evidence="10 13" type="primary">rsgA</name>
    <name evidence="13" type="ORF">G9Q37_10990</name>
</gene>
<dbReference type="InterPro" id="IPR004881">
    <property type="entry name" value="Ribosome_biogen_GTPase_RsgA"/>
</dbReference>